<dbReference type="Gene3D" id="1.10.150.20">
    <property type="entry name" value="5' to 3' exonuclease, C-terminal subdomain"/>
    <property type="match status" value="1"/>
</dbReference>
<dbReference type="GO" id="GO:0008237">
    <property type="term" value="F:metallopeptidase activity"/>
    <property type="evidence" value="ECO:0007669"/>
    <property type="project" value="UniProtKB-KW"/>
</dbReference>
<dbReference type="Proteomes" id="UP000515472">
    <property type="component" value="Chromosome"/>
</dbReference>
<evidence type="ECO:0000256" key="3">
    <source>
        <dbReference type="ARBA" id="ARBA00022801"/>
    </source>
</evidence>
<sequence length="231" mass="25607">MSGGIKCWPEKERPREKLMQQGASFLSEAELLALILKSGDAASGRSALDLGRELMLQFGSLSLLADASCSEIQKVKGIGPAKATCILAALDLARRLRERDRRPIESLTRFTSASQVFEHLNPEFRDRHKEQFLALLLDGKNRIISRAQISEGSLNQSIVHPREVFNVAVRSSAAAMILLHNHPTGDPTPSPEDMEVTRRLCEAGELLGIRVLDHIIIGENEFYSFAEHGRI</sequence>
<keyword evidence="4" id="KW-0862">Zinc</keyword>
<keyword evidence="2" id="KW-0479">Metal-binding</keyword>
<protein>
    <submittedName>
        <fullName evidence="8">UPF0758 family protein</fullName>
    </submittedName>
</protein>
<dbReference type="EMBL" id="AP023213">
    <property type="protein sequence ID" value="BCG48924.1"/>
    <property type="molecule type" value="Genomic_DNA"/>
</dbReference>
<dbReference type="PANTHER" id="PTHR30471:SF3">
    <property type="entry name" value="UPF0758 PROTEIN YEES-RELATED"/>
    <property type="match status" value="1"/>
</dbReference>
<name>A0A6S6MB25_9BACT</name>
<keyword evidence="5" id="KW-0482">Metalloprotease</keyword>
<dbReference type="Pfam" id="PF20582">
    <property type="entry name" value="UPF0758_N"/>
    <property type="match status" value="1"/>
</dbReference>
<dbReference type="GO" id="GO:0006508">
    <property type="term" value="P:proteolysis"/>
    <property type="evidence" value="ECO:0007669"/>
    <property type="project" value="UniProtKB-KW"/>
</dbReference>
<dbReference type="Gene3D" id="3.40.140.10">
    <property type="entry name" value="Cytidine Deaminase, domain 2"/>
    <property type="match status" value="1"/>
</dbReference>
<keyword evidence="3" id="KW-0378">Hydrolase</keyword>
<dbReference type="GO" id="GO:0046872">
    <property type="term" value="F:metal ion binding"/>
    <property type="evidence" value="ECO:0007669"/>
    <property type="project" value="UniProtKB-KW"/>
</dbReference>
<evidence type="ECO:0000256" key="6">
    <source>
        <dbReference type="RuleBase" id="RU003797"/>
    </source>
</evidence>
<proteinExistence type="inferred from homology"/>
<dbReference type="Pfam" id="PF04002">
    <property type="entry name" value="RadC"/>
    <property type="match status" value="1"/>
</dbReference>
<dbReference type="SUPFAM" id="SSF47781">
    <property type="entry name" value="RuvA domain 2-like"/>
    <property type="match status" value="1"/>
</dbReference>
<keyword evidence="9" id="KW-1185">Reference proteome</keyword>
<dbReference type="AlphaFoldDB" id="A0A6S6MB25"/>
<evidence type="ECO:0000256" key="1">
    <source>
        <dbReference type="ARBA" id="ARBA00022670"/>
    </source>
</evidence>
<dbReference type="InterPro" id="IPR025657">
    <property type="entry name" value="RadC_JAB"/>
</dbReference>
<accession>A0A6S6MB25</accession>
<dbReference type="PROSITE" id="PS50249">
    <property type="entry name" value="MPN"/>
    <property type="match status" value="1"/>
</dbReference>
<keyword evidence="1" id="KW-0645">Protease</keyword>
<evidence type="ECO:0000313" key="8">
    <source>
        <dbReference type="EMBL" id="BCG48924.1"/>
    </source>
</evidence>
<dbReference type="KEGG" id="gbn:GEOBRER4_36740"/>
<feature type="domain" description="MPN" evidence="7">
    <location>
        <begin position="109"/>
        <end position="231"/>
    </location>
</feature>
<dbReference type="InterPro" id="IPR046778">
    <property type="entry name" value="UPF0758_N"/>
</dbReference>
<evidence type="ECO:0000256" key="4">
    <source>
        <dbReference type="ARBA" id="ARBA00022833"/>
    </source>
</evidence>
<reference evidence="8 9" key="1">
    <citation type="submission" date="2020-06" db="EMBL/GenBank/DDBJ databases">
        <title>Interaction of electrochemicaly active bacteria, Geobacter bremensis R4 on different carbon anode.</title>
        <authorList>
            <person name="Meng L."/>
            <person name="Yoshida N."/>
        </authorList>
    </citation>
    <scope>NUCLEOTIDE SEQUENCE [LARGE SCALE GENOMIC DNA]</scope>
    <source>
        <strain evidence="8 9">R4</strain>
    </source>
</reference>
<dbReference type="InterPro" id="IPR010994">
    <property type="entry name" value="RuvA_2-like"/>
</dbReference>
<evidence type="ECO:0000256" key="5">
    <source>
        <dbReference type="ARBA" id="ARBA00023049"/>
    </source>
</evidence>
<evidence type="ECO:0000313" key="9">
    <source>
        <dbReference type="Proteomes" id="UP000515472"/>
    </source>
</evidence>
<dbReference type="CDD" id="cd08071">
    <property type="entry name" value="MPN_DUF2466"/>
    <property type="match status" value="1"/>
</dbReference>
<gene>
    <name evidence="8" type="ORF">GEOBRER4_n3819</name>
</gene>
<dbReference type="PANTHER" id="PTHR30471">
    <property type="entry name" value="DNA REPAIR PROTEIN RADC"/>
    <property type="match status" value="1"/>
</dbReference>
<dbReference type="InterPro" id="IPR001405">
    <property type="entry name" value="UPF0758"/>
</dbReference>
<dbReference type="NCBIfam" id="NF000642">
    <property type="entry name" value="PRK00024.1"/>
    <property type="match status" value="1"/>
</dbReference>
<dbReference type="RefSeq" id="WP_085814743.1">
    <property type="nucleotide sequence ID" value="NZ_AP023213.1"/>
</dbReference>
<dbReference type="InterPro" id="IPR037518">
    <property type="entry name" value="MPN"/>
</dbReference>
<organism evidence="8 9">
    <name type="scientific">Citrifermentans bremense</name>
    <dbReference type="NCBI Taxonomy" id="60035"/>
    <lineage>
        <taxon>Bacteria</taxon>
        <taxon>Pseudomonadati</taxon>
        <taxon>Thermodesulfobacteriota</taxon>
        <taxon>Desulfuromonadia</taxon>
        <taxon>Geobacterales</taxon>
        <taxon>Geobacteraceae</taxon>
        <taxon>Citrifermentans</taxon>
    </lineage>
</organism>
<evidence type="ECO:0000256" key="2">
    <source>
        <dbReference type="ARBA" id="ARBA00022723"/>
    </source>
</evidence>
<comment type="similarity">
    <text evidence="6">Belongs to the UPF0758 family.</text>
</comment>
<dbReference type="NCBIfam" id="TIGR00608">
    <property type="entry name" value="radc"/>
    <property type="match status" value="1"/>
</dbReference>
<evidence type="ECO:0000259" key="7">
    <source>
        <dbReference type="PROSITE" id="PS50249"/>
    </source>
</evidence>